<dbReference type="GO" id="GO:0046872">
    <property type="term" value="F:metal ion binding"/>
    <property type="evidence" value="ECO:0007669"/>
    <property type="project" value="UniProtKB-KW"/>
</dbReference>
<comment type="caution">
    <text evidence="3">The sequence shown here is derived from an EMBL/GenBank/DDBJ whole genome shotgun (WGS) entry which is preliminary data.</text>
</comment>
<dbReference type="GO" id="GO:0046491">
    <property type="term" value="P:L-methylmalonyl-CoA metabolic process"/>
    <property type="evidence" value="ECO:0007669"/>
    <property type="project" value="TreeGrafter"/>
</dbReference>
<dbReference type="PANTHER" id="PTHR43048:SF3">
    <property type="entry name" value="METHYLMALONYL-COA EPIMERASE, MITOCHONDRIAL"/>
    <property type="match status" value="1"/>
</dbReference>
<dbReference type="Gene3D" id="3.10.180.10">
    <property type="entry name" value="2,3-Dihydroxybiphenyl 1,2-Dioxygenase, domain 1"/>
    <property type="match status" value="1"/>
</dbReference>
<evidence type="ECO:0000259" key="2">
    <source>
        <dbReference type="PROSITE" id="PS51819"/>
    </source>
</evidence>
<dbReference type="GO" id="GO:0004493">
    <property type="term" value="F:methylmalonyl-CoA epimerase activity"/>
    <property type="evidence" value="ECO:0007669"/>
    <property type="project" value="TreeGrafter"/>
</dbReference>
<name>A0A949NH55_9FIRM</name>
<dbReference type="SUPFAM" id="SSF54593">
    <property type="entry name" value="Glyoxalase/Bleomycin resistance protein/Dihydroxybiphenyl dioxygenase"/>
    <property type="match status" value="1"/>
</dbReference>
<dbReference type="Proteomes" id="UP000712157">
    <property type="component" value="Unassembled WGS sequence"/>
</dbReference>
<dbReference type="InterPro" id="IPR004360">
    <property type="entry name" value="Glyas_Fos-R_dOase_dom"/>
</dbReference>
<evidence type="ECO:0000256" key="1">
    <source>
        <dbReference type="ARBA" id="ARBA00022723"/>
    </source>
</evidence>
<evidence type="ECO:0000313" key="4">
    <source>
        <dbReference type="Proteomes" id="UP000712157"/>
    </source>
</evidence>
<dbReference type="Pfam" id="PF00903">
    <property type="entry name" value="Glyoxalase"/>
    <property type="match status" value="1"/>
</dbReference>
<evidence type="ECO:0000313" key="3">
    <source>
        <dbReference type="EMBL" id="MBU9735645.1"/>
    </source>
</evidence>
<protein>
    <submittedName>
        <fullName evidence="3">VOC family protein</fullName>
    </submittedName>
</protein>
<keyword evidence="1" id="KW-0479">Metal-binding</keyword>
<sequence length="171" mass="19477">MNTVFRHRITGILCVNYREHAAACSKQKYRWEEGFMQEKEWKDLAHIGLWVTDMEETKKFYQDILGFEAPTAKTVVDPESGVKTEIVFLQKGNLILECICQPGTNLPDRGRIEHIAIAAGNIEQAVEVLLAKGIVFDGPIVEDKELWDKGVKYVTFRGPSGERLELNEVIR</sequence>
<dbReference type="AlphaFoldDB" id="A0A949NH55"/>
<dbReference type="InterPro" id="IPR051785">
    <property type="entry name" value="MMCE/EMCE_epimerase"/>
</dbReference>
<gene>
    <name evidence="3" type="ORF">KTH89_03785</name>
</gene>
<dbReference type="InterPro" id="IPR029068">
    <property type="entry name" value="Glyas_Bleomycin-R_OHBP_Dase"/>
</dbReference>
<dbReference type="InterPro" id="IPR037523">
    <property type="entry name" value="VOC_core"/>
</dbReference>
<dbReference type="PANTHER" id="PTHR43048">
    <property type="entry name" value="METHYLMALONYL-COA EPIMERASE"/>
    <property type="match status" value="1"/>
</dbReference>
<dbReference type="CDD" id="cd06587">
    <property type="entry name" value="VOC"/>
    <property type="match status" value="1"/>
</dbReference>
<reference evidence="3" key="1">
    <citation type="submission" date="2021-06" db="EMBL/GenBank/DDBJ databases">
        <title>Description of novel taxa of the family Lachnospiraceae.</title>
        <authorList>
            <person name="Chaplin A.V."/>
            <person name="Sokolova S.R."/>
            <person name="Pikina A.P."/>
            <person name="Korzhanova M."/>
            <person name="Belova V."/>
            <person name="Korostin D."/>
            <person name="Efimov B.A."/>
        </authorList>
    </citation>
    <scope>NUCLEOTIDE SEQUENCE</scope>
    <source>
        <strain evidence="3">ASD5720</strain>
    </source>
</reference>
<dbReference type="PROSITE" id="PS51819">
    <property type="entry name" value="VOC"/>
    <property type="match status" value="1"/>
</dbReference>
<accession>A0A949NH55</accession>
<organism evidence="3 4">
    <name type="scientific">Diplocloster agilis</name>
    <dbReference type="NCBI Taxonomy" id="2850323"/>
    <lineage>
        <taxon>Bacteria</taxon>
        <taxon>Bacillati</taxon>
        <taxon>Bacillota</taxon>
        <taxon>Clostridia</taxon>
        <taxon>Lachnospirales</taxon>
        <taxon>Lachnospiraceae</taxon>
        <taxon>Diplocloster</taxon>
    </lineage>
</organism>
<dbReference type="EMBL" id="JAHQCW010000004">
    <property type="protein sequence ID" value="MBU9735645.1"/>
    <property type="molecule type" value="Genomic_DNA"/>
</dbReference>
<keyword evidence="4" id="KW-1185">Reference proteome</keyword>
<feature type="domain" description="VOC" evidence="2">
    <location>
        <begin position="43"/>
        <end position="169"/>
    </location>
</feature>
<proteinExistence type="predicted"/>